<gene>
    <name evidence="3" type="ORF">G6N74_30035</name>
</gene>
<dbReference type="SUPFAM" id="SSF54826">
    <property type="entry name" value="Enolase N-terminal domain-like"/>
    <property type="match status" value="1"/>
</dbReference>
<dbReference type="Gene3D" id="3.20.20.120">
    <property type="entry name" value="Enolase-like C-terminal domain"/>
    <property type="match status" value="1"/>
</dbReference>
<dbReference type="InterPro" id="IPR029017">
    <property type="entry name" value="Enolase-like_N"/>
</dbReference>
<name>A0A7C9RC31_9HYPH</name>
<dbReference type="SMART" id="SM00922">
    <property type="entry name" value="MR_MLE"/>
    <property type="match status" value="1"/>
</dbReference>
<dbReference type="SUPFAM" id="SSF51604">
    <property type="entry name" value="Enolase C-terminal domain-like"/>
    <property type="match status" value="1"/>
</dbReference>
<dbReference type="AlphaFoldDB" id="A0A7C9RC31"/>
<dbReference type="GO" id="GO:0016829">
    <property type="term" value="F:lyase activity"/>
    <property type="evidence" value="ECO:0007669"/>
    <property type="project" value="UniProtKB-KW"/>
</dbReference>
<feature type="domain" description="Mandelate racemase/muconate lactonizing enzyme C-terminal" evidence="2">
    <location>
        <begin position="165"/>
        <end position="265"/>
    </location>
</feature>
<sequence length="387" mass="43209">MMLNETMLYKTSVAAPRQRIARISIHDLKDIPIAPPPYRDRPNTEGALLLEMETDDGIIGWATSGYTHPVAIELIEKYLAPRIIEEGVDPFRTDRIPQLFDRHTWERPLGRVLISAMAMIDIACWDIKGKAVGRPVHHLIGGARDRVPVYITHGAAYDGAPVYSREELAAEAAHLVSLGYTHLKNTVGRQAIPDPIDDYHRMAAMREAVGADVKLSMDGNLRMTLPDAVRLCNLCEKLDITFIEEPVHYNEPRNLAHLRSQTSIRVAAAENEHYKARDYLEAGSVDYLQPNINNDGGLTASLRIAAQARAYNVPLSHGNGNGPHNIALHAGVLNGGLVEYHFHKWMTYNALFEEVPQPDKGWLNVSQKPGFGLEPKDGIIKEYKRNN</sequence>
<dbReference type="Proteomes" id="UP000481252">
    <property type="component" value="Unassembled WGS sequence"/>
</dbReference>
<evidence type="ECO:0000313" key="4">
    <source>
        <dbReference type="Proteomes" id="UP000481252"/>
    </source>
</evidence>
<dbReference type="Pfam" id="PF13378">
    <property type="entry name" value="MR_MLE_C"/>
    <property type="match status" value="1"/>
</dbReference>
<comment type="caution">
    <text evidence="3">The sequence shown here is derived from an EMBL/GenBank/DDBJ whole genome shotgun (WGS) entry which is preliminary data.</text>
</comment>
<protein>
    <submittedName>
        <fullName evidence="3">Mandelate racemase/muconate lactonizing enzyme family protein</fullName>
    </submittedName>
</protein>
<evidence type="ECO:0000313" key="3">
    <source>
        <dbReference type="EMBL" id="NGN45294.1"/>
    </source>
</evidence>
<organism evidence="3 4">
    <name type="scientific">Mesorhizobium zhangyense</name>
    <dbReference type="NCBI Taxonomy" id="1776730"/>
    <lineage>
        <taxon>Bacteria</taxon>
        <taxon>Pseudomonadati</taxon>
        <taxon>Pseudomonadota</taxon>
        <taxon>Alphaproteobacteria</taxon>
        <taxon>Hyphomicrobiales</taxon>
        <taxon>Phyllobacteriaceae</taxon>
        <taxon>Mesorhizobium</taxon>
    </lineage>
</organism>
<proteinExistence type="predicted"/>
<dbReference type="Gene3D" id="3.30.390.10">
    <property type="entry name" value="Enolase-like, N-terminal domain"/>
    <property type="match status" value="1"/>
</dbReference>
<dbReference type="EMBL" id="JAAKZG010000034">
    <property type="protein sequence ID" value="NGN45294.1"/>
    <property type="molecule type" value="Genomic_DNA"/>
</dbReference>
<evidence type="ECO:0000256" key="1">
    <source>
        <dbReference type="ARBA" id="ARBA00023239"/>
    </source>
</evidence>
<dbReference type="InterPro" id="IPR036849">
    <property type="entry name" value="Enolase-like_C_sf"/>
</dbReference>
<dbReference type="InterPro" id="IPR034593">
    <property type="entry name" value="DgoD-like"/>
</dbReference>
<dbReference type="Pfam" id="PF02746">
    <property type="entry name" value="MR_MLE_N"/>
    <property type="match status" value="1"/>
</dbReference>
<keyword evidence="4" id="KW-1185">Reference proteome</keyword>
<dbReference type="PANTHER" id="PTHR48080">
    <property type="entry name" value="D-GALACTONATE DEHYDRATASE-RELATED"/>
    <property type="match status" value="1"/>
</dbReference>
<dbReference type="SFLD" id="SFLDS00001">
    <property type="entry name" value="Enolase"/>
    <property type="match status" value="1"/>
</dbReference>
<accession>A0A7C9RC31</accession>
<dbReference type="InterPro" id="IPR029065">
    <property type="entry name" value="Enolase_C-like"/>
</dbReference>
<reference evidence="3 4" key="1">
    <citation type="submission" date="2020-02" db="EMBL/GenBank/DDBJ databases">
        <title>Genome sequence of the type strain CGMCC 1.15528 of Mesorhizobium zhangyense.</title>
        <authorList>
            <person name="Gao J."/>
            <person name="Sun J."/>
        </authorList>
    </citation>
    <scope>NUCLEOTIDE SEQUENCE [LARGE SCALE GENOMIC DNA]</scope>
    <source>
        <strain evidence="3 4">CGMCC 1.15528</strain>
    </source>
</reference>
<dbReference type="InterPro" id="IPR013341">
    <property type="entry name" value="Mandelate_racemase_N_dom"/>
</dbReference>
<keyword evidence="1" id="KW-0456">Lyase</keyword>
<dbReference type="CDD" id="cd03316">
    <property type="entry name" value="MR_like"/>
    <property type="match status" value="1"/>
</dbReference>
<dbReference type="InterPro" id="IPR013342">
    <property type="entry name" value="Mandelate_racemase_C"/>
</dbReference>
<dbReference type="PANTHER" id="PTHR48080:SF2">
    <property type="entry name" value="D-GALACTONATE DEHYDRATASE"/>
    <property type="match status" value="1"/>
</dbReference>
<evidence type="ECO:0000259" key="2">
    <source>
        <dbReference type="SMART" id="SM00922"/>
    </source>
</evidence>